<reference evidence="4 5" key="1">
    <citation type="submission" date="2020-01" db="EMBL/GenBank/DDBJ databases">
        <authorList>
            <person name="Kim M.K."/>
        </authorList>
    </citation>
    <scope>NUCLEOTIDE SEQUENCE [LARGE SCALE GENOMIC DNA]</scope>
    <source>
        <strain evidence="4 5">172606-1</strain>
    </source>
</reference>
<dbReference type="InterPro" id="IPR026444">
    <property type="entry name" value="Secre_tail"/>
</dbReference>
<protein>
    <submittedName>
        <fullName evidence="4">Tail fiber domain-containing protein</fullName>
    </submittedName>
</protein>
<evidence type="ECO:0000256" key="2">
    <source>
        <dbReference type="SAM" id="SignalP"/>
    </source>
</evidence>
<keyword evidence="1" id="KW-0175">Coiled coil</keyword>
<organism evidence="4 5">
    <name type="scientific">Rhodocytophaga rosea</name>
    <dbReference type="NCBI Taxonomy" id="2704465"/>
    <lineage>
        <taxon>Bacteria</taxon>
        <taxon>Pseudomonadati</taxon>
        <taxon>Bacteroidota</taxon>
        <taxon>Cytophagia</taxon>
        <taxon>Cytophagales</taxon>
        <taxon>Rhodocytophagaceae</taxon>
        <taxon>Rhodocytophaga</taxon>
    </lineage>
</organism>
<accession>A0A6C0GK79</accession>
<evidence type="ECO:0000259" key="3">
    <source>
        <dbReference type="PROSITE" id="PS51688"/>
    </source>
</evidence>
<proteinExistence type="predicted"/>
<keyword evidence="2" id="KW-0732">Signal</keyword>
<dbReference type="AlphaFoldDB" id="A0A6C0GK79"/>
<dbReference type="Proteomes" id="UP000480178">
    <property type="component" value="Chromosome"/>
</dbReference>
<feature type="chain" id="PRO_5025434602" evidence="2">
    <location>
        <begin position="24"/>
        <end position="639"/>
    </location>
</feature>
<name>A0A6C0GK79_9BACT</name>
<gene>
    <name evidence="4" type="ORF">GXP67_18445</name>
</gene>
<keyword evidence="5" id="KW-1185">Reference proteome</keyword>
<dbReference type="PROSITE" id="PS51688">
    <property type="entry name" value="ICA"/>
    <property type="match status" value="1"/>
</dbReference>
<dbReference type="Pfam" id="PF18962">
    <property type="entry name" value="Por_Secre_tail"/>
    <property type="match status" value="1"/>
</dbReference>
<dbReference type="NCBIfam" id="TIGR04183">
    <property type="entry name" value="Por_Secre_tail"/>
    <property type="match status" value="1"/>
</dbReference>
<dbReference type="RefSeq" id="WP_162444492.1">
    <property type="nucleotide sequence ID" value="NZ_CP048222.1"/>
</dbReference>
<dbReference type="Gene3D" id="1.10.10.10">
    <property type="entry name" value="Winged helix-like DNA-binding domain superfamily/Winged helix DNA-binding domain"/>
    <property type="match status" value="1"/>
</dbReference>
<dbReference type="Pfam" id="PF13884">
    <property type="entry name" value="Peptidase_S74"/>
    <property type="match status" value="1"/>
</dbReference>
<dbReference type="EMBL" id="CP048222">
    <property type="protein sequence ID" value="QHT68481.1"/>
    <property type="molecule type" value="Genomic_DNA"/>
</dbReference>
<feature type="signal peptide" evidence="2">
    <location>
        <begin position="1"/>
        <end position="23"/>
    </location>
</feature>
<evidence type="ECO:0000313" key="5">
    <source>
        <dbReference type="Proteomes" id="UP000480178"/>
    </source>
</evidence>
<dbReference type="InterPro" id="IPR036388">
    <property type="entry name" value="WH-like_DNA-bd_sf"/>
</dbReference>
<evidence type="ECO:0000256" key="1">
    <source>
        <dbReference type="SAM" id="Coils"/>
    </source>
</evidence>
<sequence length="639" mass="67294">MKIFIIRYSLLLLFLLSVSISFAQTNVILGPGTKNTGSQNVFVGNSAGGSNISGFNNTFLGNVAGFKNTIGNRNVFIGDGTGFSNTSGSSNTFLGNNAGQNNQTGSQNVFVGHLSGVANKDGKNNVFLGFKAGFVNDIGFQNIFIGAGAGEQNTSGRNNVFLGFQSGFNADISSDNTFLGNFSGFNTTTGSLNVFLGESAGERNTVGSDNVFIGVQAGVSNTTGNINTFVGRFTGAVNSTGNENSFFGSEAGRNNRSGSKNVYLGNFAGEGAFDGSIGNGNAYIGYEAGKGNTSGNDNVFLGNQAGRGNTSGSNNTFIGKEAGSNHKTGKGNTYIGSFAKGASDNLSNASAIGFRSQVTASNALVLGSINGVNGATATAKVGIGTTSPAFQLHVNGSAAKSGSSTWSVASDKRLKQDIKPFKEGLETIKQINPVWFKYNGKAGLPTEKKYVGVIAQEMQKIAGYTVNTFTYQDEQGKKEEYLDYDANALTYMLVNAVKEQQQQLDKKEEQVNALRQENQEIKKELALIKKLLLNQPTSPVGKVDNHTNGEVSMAAILYQSIPNPSDGPVTIPYFIPDEVHSAQIIVVDKAGQQIHNFQLPGKGNGQVSFSTNDLAAGIYVYQLVIDGSQTDSKKIVIVK</sequence>
<dbReference type="InterPro" id="IPR030392">
    <property type="entry name" value="S74_ICA"/>
</dbReference>
<dbReference type="KEGG" id="rhoz:GXP67_18445"/>
<feature type="coiled-coil region" evidence="1">
    <location>
        <begin position="497"/>
        <end position="534"/>
    </location>
</feature>
<feature type="domain" description="Peptidase S74" evidence="3">
    <location>
        <begin position="410"/>
        <end position="511"/>
    </location>
</feature>
<evidence type="ECO:0000313" key="4">
    <source>
        <dbReference type="EMBL" id="QHT68481.1"/>
    </source>
</evidence>